<gene>
    <name evidence="13" type="ORF">GGQ64_001405</name>
</gene>
<dbReference type="Pfam" id="PF00528">
    <property type="entry name" value="BPD_transp_1"/>
    <property type="match status" value="1"/>
</dbReference>
<evidence type="ECO:0000313" key="14">
    <source>
        <dbReference type="Proteomes" id="UP000574761"/>
    </source>
</evidence>
<name>A0A7W6GHR6_9HYPH</name>
<dbReference type="RefSeq" id="WP_183801173.1">
    <property type="nucleotide sequence ID" value="NZ_JACIEE010000003.1"/>
</dbReference>
<feature type="transmembrane region" description="Helical" evidence="11">
    <location>
        <begin position="7"/>
        <end position="28"/>
    </location>
</feature>
<comment type="subcellular location">
    <subcellularLocation>
        <location evidence="2 11">Cell membrane</location>
        <topology evidence="2 11">Multi-pass membrane protein</topology>
    </subcellularLocation>
</comment>
<sequence length="278" mass="31245">MQTRSPLIGMIFWIVLSFVTLFPIYWLFVISVKPAVDLFSSPSVFLDTIYWNNYAKVLTDETLRRYMFNSVVISSGNAILVTVLAFFACYALSRYNIAGKENIFFWTITNRMAPAAVFLLPFFLLFTQVFAFGDFKLYDTRIGLILLYCTFNLPFAIWTLRPTIDGIPKELDEAATVDGASTWQVIREVVFPLARPGLAVTLILTWVFAWNEFLLAATLTSFNARTLTTGLSEYVTTTGTEWGTMAAIAIITLIPALIVFSVVQRHIIAGLTFGAVKE</sequence>
<dbReference type="AlphaFoldDB" id="A0A7W6GHR6"/>
<comment type="similarity">
    <text evidence="3">Belongs to the binding-protein-dependent transport system permease family. MalFG subfamily.</text>
</comment>
<evidence type="ECO:0000259" key="12">
    <source>
        <dbReference type="PROSITE" id="PS50928"/>
    </source>
</evidence>
<protein>
    <recommendedName>
        <fullName evidence="10">Maltose/maltodextrin transport system permease protein MalG</fullName>
    </recommendedName>
</protein>
<evidence type="ECO:0000256" key="11">
    <source>
        <dbReference type="RuleBase" id="RU363032"/>
    </source>
</evidence>
<comment type="function">
    <text evidence="1">Part of the ABC transporter complex MalEFGK involved in maltose/maltodextrin import. Probably responsible for the translocation of the substrate across the membrane.</text>
</comment>
<evidence type="ECO:0000256" key="6">
    <source>
        <dbReference type="ARBA" id="ARBA00022597"/>
    </source>
</evidence>
<feature type="domain" description="ABC transmembrane type-1" evidence="12">
    <location>
        <begin position="67"/>
        <end position="263"/>
    </location>
</feature>
<dbReference type="InterPro" id="IPR035906">
    <property type="entry name" value="MetI-like_sf"/>
</dbReference>
<proteinExistence type="inferred from homology"/>
<dbReference type="PROSITE" id="PS50928">
    <property type="entry name" value="ABC_TM1"/>
    <property type="match status" value="1"/>
</dbReference>
<feature type="transmembrane region" description="Helical" evidence="11">
    <location>
        <begin position="66"/>
        <end position="92"/>
    </location>
</feature>
<dbReference type="InterPro" id="IPR000515">
    <property type="entry name" value="MetI-like"/>
</dbReference>
<keyword evidence="4 11" id="KW-0813">Transport</keyword>
<evidence type="ECO:0000256" key="8">
    <source>
        <dbReference type="ARBA" id="ARBA00022989"/>
    </source>
</evidence>
<dbReference type="CDD" id="cd06261">
    <property type="entry name" value="TM_PBP2"/>
    <property type="match status" value="1"/>
</dbReference>
<comment type="caution">
    <text evidence="13">The sequence shown here is derived from an EMBL/GenBank/DDBJ whole genome shotgun (WGS) entry which is preliminary data.</text>
</comment>
<feature type="transmembrane region" description="Helical" evidence="11">
    <location>
        <begin position="112"/>
        <end position="130"/>
    </location>
</feature>
<dbReference type="Proteomes" id="UP000574761">
    <property type="component" value="Unassembled WGS sequence"/>
</dbReference>
<reference evidence="13 14" key="1">
    <citation type="submission" date="2020-08" db="EMBL/GenBank/DDBJ databases">
        <title>Genomic Encyclopedia of Type Strains, Phase IV (KMG-IV): sequencing the most valuable type-strain genomes for metagenomic binning, comparative biology and taxonomic classification.</title>
        <authorList>
            <person name="Goeker M."/>
        </authorList>
    </citation>
    <scope>NUCLEOTIDE SEQUENCE [LARGE SCALE GENOMIC DNA]</scope>
    <source>
        <strain evidence="13 14">DSM 100211</strain>
    </source>
</reference>
<organism evidence="13 14">
    <name type="scientific">Mycoplana azooxidifex</name>
    <dbReference type="NCBI Taxonomy" id="1636188"/>
    <lineage>
        <taxon>Bacteria</taxon>
        <taxon>Pseudomonadati</taxon>
        <taxon>Pseudomonadota</taxon>
        <taxon>Alphaproteobacteria</taxon>
        <taxon>Hyphomicrobiales</taxon>
        <taxon>Rhizobiaceae</taxon>
        <taxon>Mycoplana</taxon>
    </lineage>
</organism>
<feature type="transmembrane region" description="Helical" evidence="11">
    <location>
        <begin position="197"/>
        <end position="222"/>
    </location>
</feature>
<keyword evidence="6 13" id="KW-0762">Sugar transport</keyword>
<feature type="transmembrane region" description="Helical" evidence="11">
    <location>
        <begin position="242"/>
        <end position="263"/>
    </location>
</feature>
<evidence type="ECO:0000256" key="9">
    <source>
        <dbReference type="ARBA" id="ARBA00023136"/>
    </source>
</evidence>
<feature type="transmembrane region" description="Helical" evidence="11">
    <location>
        <begin position="142"/>
        <end position="160"/>
    </location>
</feature>
<keyword evidence="7 11" id="KW-0812">Transmembrane</keyword>
<accession>A0A7W6GHR6</accession>
<dbReference type="GO" id="GO:0055085">
    <property type="term" value="P:transmembrane transport"/>
    <property type="evidence" value="ECO:0007669"/>
    <property type="project" value="InterPro"/>
</dbReference>
<evidence type="ECO:0000256" key="7">
    <source>
        <dbReference type="ARBA" id="ARBA00022692"/>
    </source>
</evidence>
<dbReference type="PANTHER" id="PTHR32243:SF50">
    <property type="entry name" value="MALTOSE_MALTODEXTRIN TRANSPORT SYSTEM PERMEASE PROTEIN MALG"/>
    <property type="match status" value="1"/>
</dbReference>
<evidence type="ECO:0000313" key="13">
    <source>
        <dbReference type="EMBL" id="MBB3976216.1"/>
    </source>
</evidence>
<dbReference type="SUPFAM" id="SSF161098">
    <property type="entry name" value="MetI-like"/>
    <property type="match status" value="1"/>
</dbReference>
<evidence type="ECO:0000256" key="2">
    <source>
        <dbReference type="ARBA" id="ARBA00004651"/>
    </source>
</evidence>
<dbReference type="GO" id="GO:0005886">
    <property type="term" value="C:plasma membrane"/>
    <property type="evidence" value="ECO:0007669"/>
    <property type="project" value="UniProtKB-SubCell"/>
</dbReference>
<dbReference type="Gene3D" id="1.10.3720.10">
    <property type="entry name" value="MetI-like"/>
    <property type="match status" value="1"/>
</dbReference>
<evidence type="ECO:0000256" key="4">
    <source>
        <dbReference type="ARBA" id="ARBA00022448"/>
    </source>
</evidence>
<keyword evidence="8 11" id="KW-1133">Transmembrane helix</keyword>
<evidence type="ECO:0000256" key="3">
    <source>
        <dbReference type="ARBA" id="ARBA00009047"/>
    </source>
</evidence>
<dbReference type="PANTHER" id="PTHR32243">
    <property type="entry name" value="MALTOSE TRANSPORT SYSTEM PERMEASE-RELATED"/>
    <property type="match status" value="1"/>
</dbReference>
<evidence type="ECO:0000256" key="5">
    <source>
        <dbReference type="ARBA" id="ARBA00022475"/>
    </source>
</evidence>
<dbReference type="InterPro" id="IPR050901">
    <property type="entry name" value="BP-dep_ABC_trans_perm"/>
</dbReference>
<keyword evidence="9 11" id="KW-0472">Membrane</keyword>
<evidence type="ECO:0000256" key="10">
    <source>
        <dbReference type="ARBA" id="ARBA00041109"/>
    </source>
</evidence>
<keyword evidence="14" id="KW-1185">Reference proteome</keyword>
<keyword evidence="5" id="KW-1003">Cell membrane</keyword>
<evidence type="ECO:0000256" key="1">
    <source>
        <dbReference type="ARBA" id="ARBA00002264"/>
    </source>
</evidence>
<dbReference type="EMBL" id="JACIEE010000003">
    <property type="protein sequence ID" value="MBB3976216.1"/>
    <property type="molecule type" value="Genomic_DNA"/>
</dbReference>